<dbReference type="AlphaFoldDB" id="A0A084G9A9"/>
<feature type="domain" description="F-box" evidence="1">
    <location>
        <begin position="95"/>
        <end position="141"/>
    </location>
</feature>
<dbReference type="Proteomes" id="UP000028545">
    <property type="component" value="Unassembled WGS sequence"/>
</dbReference>
<dbReference type="KEGG" id="sapo:SAPIO_CDS4106"/>
<evidence type="ECO:0000313" key="3">
    <source>
        <dbReference type="Proteomes" id="UP000028545"/>
    </source>
</evidence>
<dbReference type="Pfam" id="PF24539">
    <property type="entry name" value="DUF7600"/>
    <property type="match status" value="1"/>
</dbReference>
<dbReference type="EMBL" id="JOWA01000090">
    <property type="protein sequence ID" value="KEZ43921.1"/>
    <property type="molecule type" value="Genomic_DNA"/>
</dbReference>
<reference evidence="2 3" key="1">
    <citation type="journal article" date="2014" name="Genome Announc.">
        <title>Draft genome sequence of the pathogenic fungus Scedosporium apiospermum.</title>
        <authorList>
            <person name="Vandeputte P."/>
            <person name="Ghamrawi S."/>
            <person name="Rechenmann M."/>
            <person name="Iltis A."/>
            <person name="Giraud S."/>
            <person name="Fleury M."/>
            <person name="Thornton C."/>
            <person name="Delhaes L."/>
            <person name="Meyer W."/>
            <person name="Papon N."/>
            <person name="Bouchara J.P."/>
        </authorList>
    </citation>
    <scope>NUCLEOTIDE SEQUENCE [LARGE SCALE GENOMIC DNA]</scope>
    <source>
        <strain evidence="2 3">IHEM 14462</strain>
    </source>
</reference>
<dbReference type="PROSITE" id="PS50181">
    <property type="entry name" value="FBOX"/>
    <property type="match status" value="1"/>
</dbReference>
<dbReference type="HOGENOM" id="CLU_012355_0_0_1"/>
<dbReference type="InterPro" id="IPR001810">
    <property type="entry name" value="F-box_dom"/>
</dbReference>
<proteinExistence type="predicted"/>
<protein>
    <recommendedName>
        <fullName evidence="1">F-box domain-containing protein</fullName>
    </recommendedName>
</protein>
<dbReference type="OrthoDB" id="5273847at2759"/>
<organism evidence="2 3">
    <name type="scientific">Pseudallescheria apiosperma</name>
    <name type="common">Scedosporium apiospermum</name>
    <dbReference type="NCBI Taxonomy" id="563466"/>
    <lineage>
        <taxon>Eukaryota</taxon>
        <taxon>Fungi</taxon>
        <taxon>Dikarya</taxon>
        <taxon>Ascomycota</taxon>
        <taxon>Pezizomycotina</taxon>
        <taxon>Sordariomycetes</taxon>
        <taxon>Hypocreomycetidae</taxon>
        <taxon>Microascales</taxon>
        <taxon>Microascaceae</taxon>
        <taxon>Scedosporium</taxon>
    </lineage>
</organism>
<evidence type="ECO:0000259" key="1">
    <source>
        <dbReference type="PROSITE" id="PS50181"/>
    </source>
</evidence>
<comment type="caution">
    <text evidence="2">The sequence shown here is derived from an EMBL/GenBank/DDBJ whole genome shotgun (WGS) entry which is preliminary data.</text>
</comment>
<dbReference type="GeneID" id="27723178"/>
<evidence type="ECO:0000313" key="2">
    <source>
        <dbReference type="EMBL" id="KEZ43921.1"/>
    </source>
</evidence>
<dbReference type="RefSeq" id="XP_016643720.1">
    <property type="nucleotide sequence ID" value="XM_016786744.1"/>
</dbReference>
<dbReference type="OMA" id="PLAWINF"/>
<accession>A0A084G9A9</accession>
<keyword evidence="3" id="KW-1185">Reference proteome</keyword>
<dbReference type="VEuPathDB" id="FungiDB:SAPIO_CDS4106"/>
<dbReference type="InterPro" id="IPR036047">
    <property type="entry name" value="F-box-like_dom_sf"/>
</dbReference>
<name>A0A084G9A9_PSEDA</name>
<dbReference type="SUPFAM" id="SSF81383">
    <property type="entry name" value="F-box domain"/>
    <property type="match status" value="1"/>
</dbReference>
<sequence length="640" mass="71941">MESIISNYASNVNELVRAFVSDVSTTAEDRTTLISFLNARPIRLASVASSFIDTPYDLPDVRQVLDSIPKYPSFMVDAQVSGSPSFSGSFSASENDCFFSLPVKLRQDIAIHLPTSDFLTLRRVSRAFWPVFHSQQFWASKFFMYGERGWVIEFQRRSSGASIPDWRWWWHRTRDCNERCGSDCDGYACHCEARDRDYWAETDYEGRRPCSCHRGAHLAVHRQRTRVWRCVCSLHSILSVDWDTSATSAAHSLPEGISWVEVSGTIERRVPLYNSFREGCRVFEKRLVTIPSNLRRIGFSFVRLDRAEYISGIRLITNSTEDVKLGFQSSTHQVVVDGSDIRGFIVAADQRGIRALQMITSDGCASRWVGNSKVIPKTRRLAFREGLVVAIECGFDALKMVSLAVPTPDPRPSHERNRLRDNAFWYPDIPGTQLELNENSFPQRNQDNSTFRPIVWNLFGGSGGIYLRNLTGIVVIADRNRILGIKFQHNSKGVPVECRQLGRWSWSTAQEVCLPIDGPNGELLTRVDIYLEFTKCADSPDENLSGSSRGGGCLHECMSHGIPAGVRLATNWGNQRQFGIVDEEAYEKDAPFRLKGVFTEIAPGTTITGFYAQQNDGLSHFVSLGVVSEAIQEVPGSISK</sequence>
<gene>
    <name evidence="2" type="ORF">SAPIO_CDS4106</name>
</gene>
<dbReference type="InterPro" id="IPR056021">
    <property type="entry name" value="DUF7600"/>
</dbReference>